<protein>
    <submittedName>
        <fullName evidence="1">Uncharacterized protein</fullName>
    </submittedName>
</protein>
<accession>A0A9D4D468</accession>
<evidence type="ECO:0000313" key="2">
    <source>
        <dbReference type="Proteomes" id="UP000828390"/>
    </source>
</evidence>
<evidence type="ECO:0000313" key="1">
    <source>
        <dbReference type="EMBL" id="KAH3738345.1"/>
    </source>
</evidence>
<dbReference type="EMBL" id="JAIWYP010000011">
    <property type="protein sequence ID" value="KAH3738345.1"/>
    <property type="molecule type" value="Genomic_DNA"/>
</dbReference>
<reference evidence="1" key="2">
    <citation type="submission" date="2020-11" db="EMBL/GenBank/DDBJ databases">
        <authorList>
            <person name="McCartney M.A."/>
            <person name="Auch B."/>
            <person name="Kono T."/>
            <person name="Mallez S."/>
            <person name="Becker A."/>
            <person name="Gohl D.M."/>
            <person name="Silverstein K.A.T."/>
            <person name="Koren S."/>
            <person name="Bechman K.B."/>
            <person name="Herman A."/>
            <person name="Abrahante J.E."/>
            <person name="Garbe J."/>
        </authorList>
    </citation>
    <scope>NUCLEOTIDE SEQUENCE</scope>
    <source>
        <strain evidence="1">Duluth1</strain>
        <tissue evidence="1">Whole animal</tissue>
    </source>
</reference>
<comment type="caution">
    <text evidence="1">The sequence shown here is derived from an EMBL/GenBank/DDBJ whole genome shotgun (WGS) entry which is preliminary data.</text>
</comment>
<gene>
    <name evidence="1" type="ORF">DPMN_044979</name>
</gene>
<name>A0A9D4D468_DREPO</name>
<keyword evidence="2" id="KW-1185">Reference proteome</keyword>
<reference evidence="1" key="1">
    <citation type="journal article" date="2019" name="bioRxiv">
        <title>The Genome of the Zebra Mussel, Dreissena polymorpha: A Resource for Invasive Species Research.</title>
        <authorList>
            <person name="McCartney M.A."/>
            <person name="Auch B."/>
            <person name="Kono T."/>
            <person name="Mallez S."/>
            <person name="Zhang Y."/>
            <person name="Obille A."/>
            <person name="Becker A."/>
            <person name="Abrahante J.E."/>
            <person name="Garbe J."/>
            <person name="Badalamenti J.P."/>
            <person name="Herman A."/>
            <person name="Mangelson H."/>
            <person name="Liachko I."/>
            <person name="Sullivan S."/>
            <person name="Sone E.D."/>
            <person name="Koren S."/>
            <person name="Silverstein K.A.T."/>
            <person name="Beckman K.B."/>
            <person name="Gohl D.M."/>
        </authorList>
    </citation>
    <scope>NUCLEOTIDE SEQUENCE</scope>
    <source>
        <strain evidence="1">Duluth1</strain>
        <tissue evidence="1">Whole animal</tissue>
    </source>
</reference>
<dbReference type="AlphaFoldDB" id="A0A9D4D468"/>
<dbReference type="Proteomes" id="UP000828390">
    <property type="component" value="Unassembled WGS sequence"/>
</dbReference>
<organism evidence="1 2">
    <name type="scientific">Dreissena polymorpha</name>
    <name type="common">Zebra mussel</name>
    <name type="synonym">Mytilus polymorpha</name>
    <dbReference type="NCBI Taxonomy" id="45954"/>
    <lineage>
        <taxon>Eukaryota</taxon>
        <taxon>Metazoa</taxon>
        <taxon>Spiralia</taxon>
        <taxon>Lophotrochozoa</taxon>
        <taxon>Mollusca</taxon>
        <taxon>Bivalvia</taxon>
        <taxon>Autobranchia</taxon>
        <taxon>Heteroconchia</taxon>
        <taxon>Euheterodonta</taxon>
        <taxon>Imparidentia</taxon>
        <taxon>Neoheterodontei</taxon>
        <taxon>Myida</taxon>
        <taxon>Dreissenoidea</taxon>
        <taxon>Dreissenidae</taxon>
        <taxon>Dreissena</taxon>
    </lineage>
</organism>
<sequence>MKQKWLKPKQVMHLYDTGENTFRDEVIEIPKPSSDSKCLNCSVGKGAKCI</sequence>
<proteinExistence type="predicted"/>